<dbReference type="Pfam" id="PF00403">
    <property type="entry name" value="HMA"/>
    <property type="match status" value="1"/>
</dbReference>
<evidence type="ECO:0000256" key="6">
    <source>
        <dbReference type="ARBA" id="ARBA00023186"/>
    </source>
</evidence>
<dbReference type="InterPro" id="IPR006122">
    <property type="entry name" value="HMA_Cu_ion-bd"/>
</dbReference>
<evidence type="ECO:0000259" key="7">
    <source>
        <dbReference type="PROSITE" id="PS50846"/>
    </source>
</evidence>
<sequence length="77" mass="8334">MQQVTLNVQGMSCGHCINSIEGNVGKLNGVESVKVHLDEGKVDVTFDSNTVSLKEITDVIEDQGYDVEQPTKGQSCH</sequence>
<feature type="domain" description="HMA" evidence="7">
    <location>
        <begin position="2"/>
        <end position="68"/>
    </location>
</feature>
<comment type="subcellular location">
    <subcellularLocation>
        <location evidence="1">Cytoplasm</location>
    </subcellularLocation>
</comment>
<evidence type="ECO:0000313" key="9">
    <source>
        <dbReference type="Proteomes" id="UP001238088"/>
    </source>
</evidence>
<dbReference type="InterPro" id="IPR049740">
    <property type="entry name" value="CopZ"/>
</dbReference>
<protein>
    <recommendedName>
        <fullName evidence="2">Copper chaperone CopZ</fullName>
    </recommendedName>
</protein>
<accession>A0ABU0AP49</accession>
<dbReference type="PANTHER" id="PTHR46594">
    <property type="entry name" value="P-TYPE CATION-TRANSPORTING ATPASE"/>
    <property type="match status" value="1"/>
</dbReference>
<dbReference type="PANTHER" id="PTHR46594:SF4">
    <property type="entry name" value="P-TYPE CATION-TRANSPORTING ATPASE"/>
    <property type="match status" value="1"/>
</dbReference>
<comment type="caution">
    <text evidence="8">The sequence shown here is derived from an EMBL/GenBank/DDBJ whole genome shotgun (WGS) entry which is preliminary data.</text>
</comment>
<dbReference type="InterPro" id="IPR017969">
    <property type="entry name" value="Heavy-metal-associated_CS"/>
</dbReference>
<dbReference type="CDD" id="cd00371">
    <property type="entry name" value="HMA"/>
    <property type="match status" value="1"/>
</dbReference>
<dbReference type="InterPro" id="IPR000428">
    <property type="entry name" value="Cu-bd"/>
</dbReference>
<name>A0ABU0AP49_9BACI</name>
<evidence type="ECO:0000256" key="1">
    <source>
        <dbReference type="ARBA" id="ARBA00004496"/>
    </source>
</evidence>
<keyword evidence="5" id="KW-0186">Copper</keyword>
<dbReference type="Proteomes" id="UP001238088">
    <property type="component" value="Unassembled WGS sequence"/>
</dbReference>
<reference evidence="8 9" key="1">
    <citation type="submission" date="2023-07" db="EMBL/GenBank/DDBJ databases">
        <title>Genomic Encyclopedia of Type Strains, Phase IV (KMG-IV): sequencing the most valuable type-strain genomes for metagenomic binning, comparative biology and taxonomic classification.</title>
        <authorList>
            <person name="Goeker M."/>
        </authorList>
    </citation>
    <scope>NUCLEOTIDE SEQUENCE [LARGE SCALE GENOMIC DNA]</scope>
    <source>
        <strain evidence="8 9">DSM 23494</strain>
    </source>
</reference>
<organism evidence="8 9">
    <name type="scientific">Cytobacillus purgationiresistens</name>
    <dbReference type="NCBI Taxonomy" id="863449"/>
    <lineage>
        <taxon>Bacteria</taxon>
        <taxon>Bacillati</taxon>
        <taxon>Bacillota</taxon>
        <taxon>Bacilli</taxon>
        <taxon>Bacillales</taxon>
        <taxon>Bacillaceae</taxon>
        <taxon>Cytobacillus</taxon>
    </lineage>
</organism>
<evidence type="ECO:0000256" key="2">
    <source>
        <dbReference type="ARBA" id="ARBA00015313"/>
    </source>
</evidence>
<gene>
    <name evidence="8" type="ORF">J2S17_004070</name>
</gene>
<dbReference type="PROSITE" id="PS01047">
    <property type="entry name" value="HMA_1"/>
    <property type="match status" value="1"/>
</dbReference>
<dbReference type="PROSITE" id="PS50846">
    <property type="entry name" value="HMA_2"/>
    <property type="match status" value="1"/>
</dbReference>
<keyword evidence="9" id="KW-1185">Reference proteome</keyword>
<evidence type="ECO:0000313" key="8">
    <source>
        <dbReference type="EMBL" id="MDQ0272178.1"/>
    </source>
</evidence>
<keyword evidence="6" id="KW-0143">Chaperone</keyword>
<dbReference type="InterPro" id="IPR036163">
    <property type="entry name" value="HMA_dom_sf"/>
</dbReference>
<evidence type="ECO:0000256" key="5">
    <source>
        <dbReference type="ARBA" id="ARBA00023008"/>
    </source>
</evidence>
<evidence type="ECO:0000256" key="3">
    <source>
        <dbReference type="ARBA" id="ARBA00022490"/>
    </source>
</evidence>
<dbReference type="NCBIfam" id="NF033795">
    <property type="entry name" value="chaper_CopZ_Bs"/>
    <property type="match status" value="1"/>
</dbReference>
<dbReference type="RefSeq" id="WP_307477472.1">
    <property type="nucleotide sequence ID" value="NZ_JAUSUB010000020.1"/>
</dbReference>
<dbReference type="InterPro" id="IPR006121">
    <property type="entry name" value="HMA_dom"/>
</dbReference>
<evidence type="ECO:0000256" key="4">
    <source>
        <dbReference type="ARBA" id="ARBA00022723"/>
    </source>
</evidence>
<dbReference type="SUPFAM" id="SSF55008">
    <property type="entry name" value="HMA, heavy metal-associated domain"/>
    <property type="match status" value="1"/>
</dbReference>
<dbReference type="Gene3D" id="3.30.70.100">
    <property type="match status" value="1"/>
</dbReference>
<dbReference type="NCBIfam" id="TIGR00003">
    <property type="entry name" value="copper ion binding protein"/>
    <property type="match status" value="1"/>
</dbReference>
<dbReference type="EMBL" id="JAUSUB010000020">
    <property type="protein sequence ID" value="MDQ0272178.1"/>
    <property type="molecule type" value="Genomic_DNA"/>
</dbReference>
<proteinExistence type="predicted"/>
<keyword evidence="4" id="KW-0479">Metal-binding</keyword>
<keyword evidence="3" id="KW-0963">Cytoplasm</keyword>
<dbReference type="PRINTS" id="PR00944">
    <property type="entry name" value="CUEXPORT"/>
</dbReference>